<protein>
    <submittedName>
        <fullName evidence="1">Uncharacterized protein</fullName>
    </submittedName>
</protein>
<name>A0A919X9T8_9BACI</name>
<organism evidence="1 2">
    <name type="scientific">Ornithinibacillus bavariensis</name>
    <dbReference type="NCBI Taxonomy" id="545502"/>
    <lineage>
        <taxon>Bacteria</taxon>
        <taxon>Bacillati</taxon>
        <taxon>Bacillota</taxon>
        <taxon>Bacilli</taxon>
        <taxon>Bacillales</taxon>
        <taxon>Bacillaceae</taxon>
        <taxon>Ornithinibacillus</taxon>
    </lineage>
</organism>
<gene>
    <name evidence="1" type="ORF">J43TS3_16330</name>
</gene>
<dbReference type="AlphaFoldDB" id="A0A919X9T8"/>
<reference evidence="1" key="1">
    <citation type="submission" date="2021-03" db="EMBL/GenBank/DDBJ databases">
        <title>Antimicrobial resistance genes in bacteria isolated from Japanese honey, and their potential for conferring macrolide and lincosamide resistance in the American foulbrood pathogen Paenibacillus larvae.</title>
        <authorList>
            <person name="Okamoto M."/>
            <person name="Kumagai M."/>
            <person name="Kanamori H."/>
            <person name="Takamatsu D."/>
        </authorList>
    </citation>
    <scope>NUCLEOTIDE SEQUENCE</scope>
    <source>
        <strain evidence="1">J43TS3</strain>
    </source>
</reference>
<proteinExistence type="predicted"/>
<keyword evidence="2" id="KW-1185">Reference proteome</keyword>
<evidence type="ECO:0000313" key="2">
    <source>
        <dbReference type="Proteomes" id="UP000676917"/>
    </source>
</evidence>
<sequence>MTKNKAKAINIDKLQFKKTKDDISPKASENTISGVHKNKPIICPMPMRKIMNIVFTIFPPITSCIDEIGL</sequence>
<accession>A0A919X9T8</accession>
<dbReference type="Proteomes" id="UP000676917">
    <property type="component" value="Unassembled WGS sequence"/>
</dbReference>
<evidence type="ECO:0000313" key="1">
    <source>
        <dbReference type="EMBL" id="GIO27022.1"/>
    </source>
</evidence>
<comment type="caution">
    <text evidence="1">The sequence shown here is derived from an EMBL/GenBank/DDBJ whole genome shotgun (WGS) entry which is preliminary data.</text>
</comment>
<dbReference type="EMBL" id="BORP01000002">
    <property type="protein sequence ID" value="GIO27022.1"/>
    <property type="molecule type" value="Genomic_DNA"/>
</dbReference>